<dbReference type="PANTHER" id="PTHR22916">
    <property type="entry name" value="GLYCOSYLTRANSFERASE"/>
    <property type="match status" value="1"/>
</dbReference>
<dbReference type="RefSeq" id="WP_251812016.1">
    <property type="nucleotide sequence ID" value="NZ_CP101527.1"/>
</dbReference>
<protein>
    <submittedName>
        <fullName evidence="2">Glycosyltransferase</fullName>
        <ecNumber evidence="2">2.4.-.-</ecNumber>
    </submittedName>
</protein>
<dbReference type="SUPFAM" id="SSF53448">
    <property type="entry name" value="Nucleotide-diphospho-sugar transferases"/>
    <property type="match status" value="1"/>
</dbReference>
<dbReference type="AlphaFoldDB" id="A0A9E8HQE9"/>
<feature type="domain" description="Glycosyltransferase 2-like" evidence="1">
    <location>
        <begin position="8"/>
        <end position="132"/>
    </location>
</feature>
<dbReference type="Gene3D" id="3.90.550.10">
    <property type="entry name" value="Spore Coat Polysaccharide Biosynthesis Protein SpsA, Chain A"/>
    <property type="match status" value="1"/>
</dbReference>
<evidence type="ECO:0000259" key="1">
    <source>
        <dbReference type="Pfam" id="PF00535"/>
    </source>
</evidence>
<dbReference type="Pfam" id="PF00535">
    <property type="entry name" value="Glycos_transf_2"/>
    <property type="match status" value="1"/>
</dbReference>
<dbReference type="EMBL" id="CP101527">
    <property type="protein sequence ID" value="UZW76803.1"/>
    <property type="molecule type" value="Genomic_DNA"/>
</dbReference>
<organism evidence="2 3">
    <name type="scientific">Alkalimarinus sediminis</name>
    <dbReference type="NCBI Taxonomy" id="1632866"/>
    <lineage>
        <taxon>Bacteria</taxon>
        <taxon>Pseudomonadati</taxon>
        <taxon>Pseudomonadota</taxon>
        <taxon>Gammaproteobacteria</taxon>
        <taxon>Alteromonadales</taxon>
        <taxon>Alteromonadaceae</taxon>
        <taxon>Alkalimarinus</taxon>
    </lineage>
</organism>
<dbReference type="Proteomes" id="UP001164472">
    <property type="component" value="Chromosome"/>
</dbReference>
<dbReference type="PANTHER" id="PTHR22916:SF3">
    <property type="entry name" value="UDP-GLCNAC:BETAGAL BETA-1,3-N-ACETYLGLUCOSAMINYLTRANSFERASE-LIKE PROTEIN 1"/>
    <property type="match status" value="1"/>
</dbReference>
<evidence type="ECO:0000313" key="2">
    <source>
        <dbReference type="EMBL" id="UZW76803.1"/>
    </source>
</evidence>
<proteinExistence type="predicted"/>
<dbReference type="KEGG" id="asem:NNL22_06170"/>
<gene>
    <name evidence="2" type="ORF">NNL22_06170</name>
</gene>
<sequence>MDAPPKVSIIIPVYNAEKYIVQTLNSIFDQSYKNIEIILIDDCSTDQSKNVIAPFLSDKVKYFCEPKNCGGPSGPRNTGIKQASGDLIMMFDSDDIMLPSKIERSVTCFIDNPDIGLLCTGFQSIDNGDSLISNDYLKNYTSFRSSFNPTGWNTAYLIKASDAYKQLFHSNFVGTSSVVIPKVVFEHVGYFDETMTNADDWDMWFRIAKHYDFIFLDEVLHQYRISPGGISARGGINALNKIKVLNKQDVTPLGSAEKQQLHYLMSLNYTALARYYLSIESRKQARAHLWQSFKFKPSIYAFKLYIKAILGLKA</sequence>
<keyword evidence="2" id="KW-0328">Glycosyltransferase</keyword>
<dbReference type="GO" id="GO:0016758">
    <property type="term" value="F:hexosyltransferase activity"/>
    <property type="evidence" value="ECO:0007669"/>
    <property type="project" value="UniProtKB-ARBA"/>
</dbReference>
<dbReference type="EC" id="2.4.-.-" evidence="2"/>
<dbReference type="InterPro" id="IPR029044">
    <property type="entry name" value="Nucleotide-diphossugar_trans"/>
</dbReference>
<accession>A0A9E8HQE9</accession>
<evidence type="ECO:0000313" key="3">
    <source>
        <dbReference type="Proteomes" id="UP001164472"/>
    </source>
</evidence>
<keyword evidence="3" id="KW-1185">Reference proteome</keyword>
<name>A0A9E8HQE9_9ALTE</name>
<reference evidence="2" key="1">
    <citation type="submission" date="2022-07" db="EMBL/GenBank/DDBJ databases">
        <title>Alkalimarinus sp. nov., isolated from gut of a Alitta virens.</title>
        <authorList>
            <person name="Yang A.I."/>
            <person name="Shin N.-R."/>
        </authorList>
    </citation>
    <scope>NUCLEOTIDE SEQUENCE</scope>
    <source>
        <strain evidence="2">FA028</strain>
    </source>
</reference>
<keyword evidence="2" id="KW-0808">Transferase</keyword>
<dbReference type="InterPro" id="IPR001173">
    <property type="entry name" value="Glyco_trans_2-like"/>
</dbReference>